<evidence type="ECO:0000313" key="12">
    <source>
        <dbReference type="Proteomes" id="UP001165378"/>
    </source>
</evidence>
<evidence type="ECO:0000256" key="2">
    <source>
        <dbReference type="ARBA" id="ARBA00022448"/>
    </source>
</evidence>
<dbReference type="PRINTS" id="PR01036">
    <property type="entry name" value="TCRTETB"/>
</dbReference>
<feature type="transmembrane region" description="Helical" evidence="9">
    <location>
        <begin position="66"/>
        <end position="84"/>
    </location>
</feature>
<evidence type="ECO:0000256" key="8">
    <source>
        <dbReference type="SAM" id="MobiDB-lite"/>
    </source>
</evidence>
<reference evidence="11" key="1">
    <citation type="submission" date="2022-01" db="EMBL/GenBank/DDBJ databases">
        <title>Genome-Based Taxonomic Classification of the Phylum Actinobacteria.</title>
        <authorList>
            <person name="Gao Y."/>
        </authorList>
    </citation>
    <scope>NUCLEOTIDE SEQUENCE</scope>
    <source>
        <strain evidence="11">KLBMP 8922</strain>
    </source>
</reference>
<proteinExistence type="predicted"/>
<dbReference type="InterPro" id="IPR011701">
    <property type="entry name" value="MFS"/>
</dbReference>
<feature type="transmembrane region" description="Helical" evidence="9">
    <location>
        <begin position="121"/>
        <end position="143"/>
    </location>
</feature>
<evidence type="ECO:0000256" key="9">
    <source>
        <dbReference type="SAM" id="Phobius"/>
    </source>
</evidence>
<dbReference type="InterPro" id="IPR036259">
    <property type="entry name" value="MFS_trans_sf"/>
</dbReference>
<feature type="transmembrane region" description="Helical" evidence="9">
    <location>
        <begin position="282"/>
        <end position="306"/>
    </location>
</feature>
<name>A0AA41Q4Z7_9ACTN</name>
<dbReference type="PANTHER" id="PTHR42718">
    <property type="entry name" value="MAJOR FACILITATOR SUPERFAMILY MULTIDRUG TRANSPORTER MFSC"/>
    <property type="match status" value="1"/>
</dbReference>
<dbReference type="EMBL" id="JAKFHA010000025">
    <property type="protein sequence ID" value="MCF2531664.1"/>
    <property type="molecule type" value="Genomic_DNA"/>
</dbReference>
<dbReference type="PANTHER" id="PTHR42718:SF48">
    <property type="entry name" value="CONSERVED TWO-DOMAIN MEMBRANE PROTEIN-RELATED"/>
    <property type="match status" value="1"/>
</dbReference>
<dbReference type="AlphaFoldDB" id="A0AA41Q4Z7"/>
<keyword evidence="12" id="KW-1185">Reference proteome</keyword>
<keyword evidence="2" id="KW-0813">Transport</keyword>
<dbReference type="SUPFAM" id="SSF103473">
    <property type="entry name" value="MFS general substrate transporter"/>
    <property type="match status" value="1"/>
</dbReference>
<dbReference type="Pfam" id="PF07690">
    <property type="entry name" value="MFS_1"/>
    <property type="match status" value="1"/>
</dbReference>
<feature type="transmembrane region" description="Helical" evidence="9">
    <location>
        <begin position="212"/>
        <end position="232"/>
    </location>
</feature>
<dbReference type="GO" id="GO:0046677">
    <property type="term" value="P:response to antibiotic"/>
    <property type="evidence" value="ECO:0007669"/>
    <property type="project" value="UniProtKB-KW"/>
</dbReference>
<feature type="transmembrane region" description="Helical" evidence="9">
    <location>
        <begin position="318"/>
        <end position="339"/>
    </location>
</feature>
<dbReference type="InterPro" id="IPR004638">
    <property type="entry name" value="EmrB-like"/>
</dbReference>
<dbReference type="GO" id="GO:0005886">
    <property type="term" value="C:plasma membrane"/>
    <property type="evidence" value="ECO:0007669"/>
    <property type="project" value="UniProtKB-SubCell"/>
</dbReference>
<dbReference type="Gene3D" id="1.20.1720.10">
    <property type="entry name" value="Multidrug resistance protein D"/>
    <property type="match status" value="1"/>
</dbReference>
<evidence type="ECO:0000256" key="1">
    <source>
        <dbReference type="ARBA" id="ARBA00004651"/>
    </source>
</evidence>
<protein>
    <submittedName>
        <fullName evidence="11">DHA2 family efflux MFS transporter permease subunit</fullName>
    </submittedName>
</protein>
<dbReference type="PROSITE" id="PS50850">
    <property type="entry name" value="MFS"/>
    <property type="match status" value="1"/>
</dbReference>
<feature type="transmembrane region" description="Helical" evidence="9">
    <location>
        <begin position="346"/>
        <end position="364"/>
    </location>
</feature>
<evidence type="ECO:0000256" key="5">
    <source>
        <dbReference type="ARBA" id="ARBA00022989"/>
    </source>
</evidence>
<dbReference type="PROSITE" id="PS51257">
    <property type="entry name" value="PROKAR_LIPOPROTEIN"/>
    <property type="match status" value="1"/>
</dbReference>
<evidence type="ECO:0000256" key="3">
    <source>
        <dbReference type="ARBA" id="ARBA00022475"/>
    </source>
</evidence>
<dbReference type="PROSITE" id="PS00216">
    <property type="entry name" value="SUGAR_TRANSPORT_1"/>
    <property type="match status" value="1"/>
</dbReference>
<dbReference type="InterPro" id="IPR020846">
    <property type="entry name" value="MFS_dom"/>
</dbReference>
<organism evidence="11 12">
    <name type="scientific">Yinghuangia soli</name>
    <dbReference type="NCBI Taxonomy" id="2908204"/>
    <lineage>
        <taxon>Bacteria</taxon>
        <taxon>Bacillati</taxon>
        <taxon>Actinomycetota</taxon>
        <taxon>Actinomycetes</taxon>
        <taxon>Kitasatosporales</taxon>
        <taxon>Streptomycetaceae</taxon>
        <taxon>Yinghuangia</taxon>
    </lineage>
</organism>
<gene>
    <name evidence="11" type="ORF">LZ495_31215</name>
</gene>
<keyword evidence="6 9" id="KW-0472">Membrane</keyword>
<accession>A0AA41Q4Z7</accession>
<keyword evidence="5 9" id="KW-1133">Transmembrane helix</keyword>
<feature type="transmembrane region" description="Helical" evidence="9">
    <location>
        <begin position="182"/>
        <end position="200"/>
    </location>
</feature>
<evidence type="ECO:0000256" key="7">
    <source>
        <dbReference type="ARBA" id="ARBA00023251"/>
    </source>
</evidence>
<sequence length="507" mass="50683">MSSRTLMHDAHPPAAASPAAAPTAGAGLVLLLACGGSFVSLLDVTIANLAVPDLHRDFTGASVADLTWVMSLYAIAFAALLAPAGRMADVVGRRRLYRVGIVVFTLASAVCAAAPNLEVLLAARVVQGLGAAALVPASLAIVLAQIPPARRAAAIGAWAASASLAAALGPSLGGVLVDLFGWRSVFLITVPLGIALTWLTRVAGDSRSGEPVPDLVGSAMLAVGIGALVLGVTQGTSWGWTDPRTLACIAGGALLLAGSVVRSARHPRPGLEVGLWRSRPYAYANLVSFFFGMLLYPWMLLGVLYLTQIWHYSELRAGFAMTIGAVVSAVAGLTVGKLAHRINPRAAVIGGSVLLAITALWLGLAVPTEPAFVSLWLPTGVLLGFGVGAVSTGVSSAGALSVPPQKFAGATGLNLTARQIGGALGIAVLATVLEGEAGQGTDGFAQLFFMFAVLSVLTGLAGLGLAAGPPAGSGAQAAPAGSVADSGTDSGTDSAAGTAAAREGVAS</sequence>
<feature type="transmembrane region" description="Helical" evidence="9">
    <location>
        <begin position="376"/>
        <end position="400"/>
    </location>
</feature>
<dbReference type="CDD" id="cd17321">
    <property type="entry name" value="MFS_MMR_MDR_like"/>
    <property type="match status" value="1"/>
</dbReference>
<feature type="transmembrane region" description="Helical" evidence="9">
    <location>
        <begin position="444"/>
        <end position="466"/>
    </location>
</feature>
<evidence type="ECO:0000313" key="11">
    <source>
        <dbReference type="EMBL" id="MCF2531664.1"/>
    </source>
</evidence>
<feature type="region of interest" description="Disordered" evidence="8">
    <location>
        <begin position="471"/>
        <end position="507"/>
    </location>
</feature>
<feature type="transmembrane region" description="Helical" evidence="9">
    <location>
        <begin position="155"/>
        <end position="176"/>
    </location>
</feature>
<feature type="transmembrane region" description="Helical" evidence="9">
    <location>
        <begin position="21"/>
        <end position="46"/>
    </location>
</feature>
<dbReference type="Proteomes" id="UP001165378">
    <property type="component" value="Unassembled WGS sequence"/>
</dbReference>
<dbReference type="InterPro" id="IPR005829">
    <property type="entry name" value="Sugar_transporter_CS"/>
</dbReference>
<dbReference type="GO" id="GO:0022857">
    <property type="term" value="F:transmembrane transporter activity"/>
    <property type="evidence" value="ECO:0007669"/>
    <property type="project" value="InterPro"/>
</dbReference>
<dbReference type="RefSeq" id="WP_235056310.1">
    <property type="nucleotide sequence ID" value="NZ_JAKFHA010000025.1"/>
</dbReference>
<dbReference type="Gene3D" id="1.20.1250.20">
    <property type="entry name" value="MFS general substrate transporter like domains"/>
    <property type="match status" value="1"/>
</dbReference>
<feature type="transmembrane region" description="Helical" evidence="9">
    <location>
        <begin position="412"/>
        <end position="432"/>
    </location>
</feature>
<evidence type="ECO:0000256" key="6">
    <source>
        <dbReference type="ARBA" id="ARBA00023136"/>
    </source>
</evidence>
<keyword evidence="4 9" id="KW-0812">Transmembrane</keyword>
<feature type="transmembrane region" description="Helical" evidence="9">
    <location>
        <begin position="96"/>
        <end position="115"/>
    </location>
</feature>
<dbReference type="NCBIfam" id="TIGR00711">
    <property type="entry name" value="efflux_EmrB"/>
    <property type="match status" value="1"/>
</dbReference>
<evidence type="ECO:0000256" key="4">
    <source>
        <dbReference type="ARBA" id="ARBA00022692"/>
    </source>
</evidence>
<comment type="subcellular location">
    <subcellularLocation>
        <location evidence="1">Cell membrane</location>
        <topology evidence="1">Multi-pass membrane protein</topology>
    </subcellularLocation>
</comment>
<keyword evidence="7" id="KW-0046">Antibiotic resistance</keyword>
<comment type="caution">
    <text evidence="11">The sequence shown here is derived from an EMBL/GenBank/DDBJ whole genome shotgun (WGS) entry which is preliminary data.</text>
</comment>
<feature type="domain" description="Major facilitator superfamily (MFS) profile" evidence="10">
    <location>
        <begin position="29"/>
        <end position="470"/>
    </location>
</feature>
<evidence type="ECO:0000259" key="10">
    <source>
        <dbReference type="PROSITE" id="PS50850"/>
    </source>
</evidence>
<keyword evidence="3" id="KW-1003">Cell membrane</keyword>
<feature type="transmembrane region" description="Helical" evidence="9">
    <location>
        <begin position="244"/>
        <end position="261"/>
    </location>
</feature>